<evidence type="ECO:0008006" key="4">
    <source>
        <dbReference type="Google" id="ProtNLM"/>
    </source>
</evidence>
<dbReference type="PANTHER" id="PTHR37540:SF5">
    <property type="entry name" value="TRANSCRIPTION FACTOR DOMAIN-CONTAINING PROTEIN"/>
    <property type="match status" value="1"/>
</dbReference>
<dbReference type="PANTHER" id="PTHR37540">
    <property type="entry name" value="TRANSCRIPTION FACTOR (ACR-2), PUTATIVE-RELATED-RELATED"/>
    <property type="match status" value="1"/>
</dbReference>
<evidence type="ECO:0000313" key="2">
    <source>
        <dbReference type="EMBL" id="KAF2799741.1"/>
    </source>
</evidence>
<dbReference type="Proteomes" id="UP000799757">
    <property type="component" value="Unassembled WGS sequence"/>
</dbReference>
<name>A0A6A6XT26_9PLEO</name>
<feature type="compositionally biased region" description="Basic and acidic residues" evidence="1">
    <location>
        <begin position="14"/>
        <end position="23"/>
    </location>
</feature>
<dbReference type="EMBL" id="MU001759">
    <property type="protein sequence ID" value="KAF2799741.1"/>
    <property type="molecule type" value="Genomic_DNA"/>
</dbReference>
<accession>A0A6A6XT26</accession>
<dbReference type="OrthoDB" id="4158087at2759"/>
<sequence>MPAQFEFVPAGDFGKPKSADRRLIRSHCMQGKNKRGGSRRSKQQDRRAAKVPPQTLQTLPNPPIPVPPPSDIALVQLPGELGLHSEEILFKYLSYGAVRNLVSPIEVCVNVDPLQPNYFAWPFYDVTFFHAAMLTTSATNDFMLKRPMTKTTYFHLRRTLHFLNQKLCEEDAFLVDSTVYVIVMLTLMAATFGDSNAAGAHMSGLQRIVKLRGGMEYLRCTPKLHYKLDRLDLSWCLGFGGKPRFVDPNISWDPVFESQALSFENNTASNTLVDSRLLIVFQDVRSVVRSINEHFSRNTKFHGELFQESISSVQSRLLLLKDMLLNAVDECIPKRKVPYRDLRRRLRGSLQSTWVKTQKYQDLMLWVLVVCAISVLDDDPAWLAERWSGVAEADMSWEETRQRLQSVMWIDCIHDELGTEAFSTLTDQSHSVLLEEVTDDCHRNTVVT</sequence>
<evidence type="ECO:0000256" key="1">
    <source>
        <dbReference type="SAM" id="MobiDB-lite"/>
    </source>
</evidence>
<keyword evidence="3" id="KW-1185">Reference proteome</keyword>
<gene>
    <name evidence="2" type="ORF">K505DRAFT_413483</name>
</gene>
<evidence type="ECO:0000313" key="3">
    <source>
        <dbReference type="Proteomes" id="UP000799757"/>
    </source>
</evidence>
<feature type="region of interest" description="Disordered" evidence="1">
    <location>
        <begin position="1"/>
        <end position="63"/>
    </location>
</feature>
<reference evidence="2" key="1">
    <citation type="journal article" date="2020" name="Stud. Mycol.">
        <title>101 Dothideomycetes genomes: a test case for predicting lifestyles and emergence of pathogens.</title>
        <authorList>
            <person name="Haridas S."/>
            <person name="Albert R."/>
            <person name="Binder M."/>
            <person name="Bloem J."/>
            <person name="Labutti K."/>
            <person name="Salamov A."/>
            <person name="Andreopoulos B."/>
            <person name="Baker S."/>
            <person name="Barry K."/>
            <person name="Bills G."/>
            <person name="Bluhm B."/>
            <person name="Cannon C."/>
            <person name="Castanera R."/>
            <person name="Culley D."/>
            <person name="Daum C."/>
            <person name="Ezra D."/>
            <person name="Gonzalez J."/>
            <person name="Henrissat B."/>
            <person name="Kuo A."/>
            <person name="Liang C."/>
            <person name="Lipzen A."/>
            <person name="Lutzoni F."/>
            <person name="Magnuson J."/>
            <person name="Mondo S."/>
            <person name="Nolan M."/>
            <person name="Ohm R."/>
            <person name="Pangilinan J."/>
            <person name="Park H.-J."/>
            <person name="Ramirez L."/>
            <person name="Alfaro M."/>
            <person name="Sun H."/>
            <person name="Tritt A."/>
            <person name="Yoshinaga Y."/>
            <person name="Zwiers L.-H."/>
            <person name="Turgeon B."/>
            <person name="Goodwin S."/>
            <person name="Spatafora J."/>
            <person name="Crous P."/>
            <person name="Grigoriev I."/>
        </authorList>
    </citation>
    <scope>NUCLEOTIDE SEQUENCE</scope>
    <source>
        <strain evidence="2">CBS 109.77</strain>
    </source>
</reference>
<dbReference type="AlphaFoldDB" id="A0A6A6XT26"/>
<organism evidence="2 3">
    <name type="scientific">Melanomma pulvis-pyrius CBS 109.77</name>
    <dbReference type="NCBI Taxonomy" id="1314802"/>
    <lineage>
        <taxon>Eukaryota</taxon>
        <taxon>Fungi</taxon>
        <taxon>Dikarya</taxon>
        <taxon>Ascomycota</taxon>
        <taxon>Pezizomycotina</taxon>
        <taxon>Dothideomycetes</taxon>
        <taxon>Pleosporomycetidae</taxon>
        <taxon>Pleosporales</taxon>
        <taxon>Melanommataceae</taxon>
        <taxon>Melanomma</taxon>
    </lineage>
</organism>
<proteinExistence type="predicted"/>
<feature type="compositionally biased region" description="Basic residues" evidence="1">
    <location>
        <begin position="32"/>
        <end position="41"/>
    </location>
</feature>
<protein>
    <recommendedName>
        <fullName evidence="4">Transcription factor domain-containing protein</fullName>
    </recommendedName>
</protein>